<name>A0A0D6JFE5_9HYPH</name>
<dbReference type="KEGG" id="fiy:BN1229_v1_2044"/>
<accession>A0A0D6JFE5</accession>
<dbReference type="Proteomes" id="UP000033187">
    <property type="component" value="Chromosome 1"/>
</dbReference>
<reference evidence="2" key="1">
    <citation type="submission" date="2015-02" db="EMBL/GenBank/DDBJ databases">
        <authorList>
            <person name="Chooi Y.-H."/>
        </authorList>
    </citation>
    <scope>NUCLEOTIDE SEQUENCE [LARGE SCALE GENOMIC DNA]</scope>
    <source>
        <strain evidence="2">strain Y</strain>
    </source>
</reference>
<evidence type="ECO:0000313" key="1">
    <source>
        <dbReference type="EMBL" id="CPR19179.1"/>
    </source>
</evidence>
<protein>
    <submittedName>
        <fullName evidence="1">Uncharacterized protein</fullName>
    </submittedName>
</protein>
<evidence type="ECO:0000313" key="2">
    <source>
        <dbReference type="Proteomes" id="UP000033187"/>
    </source>
</evidence>
<dbReference type="KEGG" id="fil:BN1229_v1_2042"/>
<dbReference type="EMBL" id="LN829119">
    <property type="protein sequence ID" value="CPR19179.1"/>
    <property type="molecule type" value="Genomic_DNA"/>
</dbReference>
<keyword evidence="2" id="KW-1185">Reference proteome</keyword>
<proteinExistence type="predicted"/>
<gene>
    <name evidence="1" type="ORF">YBN1229_v1_2044</name>
</gene>
<sequence length="68" mass="7866">MNKASGSQLQLLKKSQIIRTLNISSREFERKLADGLIPMPIVWISDNPKGRRWHPDHIRQTFGIELAK</sequence>
<dbReference type="AlphaFoldDB" id="A0A0D6JFE5"/>
<organism evidence="1 2">
    <name type="scientific">Candidatus Filomicrobium marinum</name>
    <dbReference type="NCBI Taxonomy" id="1608628"/>
    <lineage>
        <taxon>Bacteria</taxon>
        <taxon>Pseudomonadati</taxon>
        <taxon>Pseudomonadota</taxon>
        <taxon>Alphaproteobacteria</taxon>
        <taxon>Hyphomicrobiales</taxon>
        <taxon>Hyphomicrobiaceae</taxon>
        <taxon>Filomicrobium</taxon>
    </lineage>
</organism>
<dbReference type="RefSeq" id="WP_046478107.1">
    <property type="nucleotide sequence ID" value="NZ_LN829118.1"/>
</dbReference>